<comment type="caution">
    <text evidence="6">The sequence shown here is derived from an EMBL/GenBank/DDBJ whole genome shotgun (WGS) entry which is preliminary data.</text>
</comment>
<dbReference type="Pfam" id="PF17830">
    <property type="entry name" value="STI1-HOP_DP"/>
    <property type="match status" value="1"/>
</dbReference>
<dbReference type="SMART" id="SM00248">
    <property type="entry name" value="ANK"/>
    <property type="match status" value="3"/>
</dbReference>
<dbReference type="EMBL" id="CAJHUC010002992">
    <property type="protein sequence ID" value="CAD7704979.1"/>
    <property type="molecule type" value="Genomic_DNA"/>
</dbReference>
<dbReference type="InterPro" id="IPR002110">
    <property type="entry name" value="Ankyrin_rpt"/>
</dbReference>
<dbReference type="InterPro" id="IPR041243">
    <property type="entry name" value="STI1/HOP_DP"/>
</dbReference>
<dbReference type="Pfam" id="PF12796">
    <property type="entry name" value="Ank_2"/>
    <property type="match status" value="1"/>
</dbReference>
<feature type="compositionally biased region" description="Polar residues" evidence="4">
    <location>
        <begin position="42"/>
        <end position="52"/>
    </location>
</feature>
<dbReference type="PANTHER" id="PTHR24171">
    <property type="entry name" value="ANKYRIN REPEAT DOMAIN-CONTAINING PROTEIN 39-RELATED"/>
    <property type="match status" value="1"/>
</dbReference>
<dbReference type="PANTHER" id="PTHR24171:SF9">
    <property type="entry name" value="ANKYRIN REPEAT DOMAIN-CONTAINING PROTEIN 39"/>
    <property type="match status" value="1"/>
</dbReference>
<protein>
    <recommendedName>
        <fullName evidence="5">STI1/HOP DP domain-containing protein</fullName>
    </recommendedName>
</protein>
<evidence type="ECO:0000256" key="2">
    <source>
        <dbReference type="ARBA" id="ARBA00023043"/>
    </source>
</evidence>
<feature type="domain" description="STI1/HOP DP" evidence="5">
    <location>
        <begin position="159"/>
        <end position="199"/>
    </location>
</feature>
<evidence type="ECO:0000259" key="5">
    <source>
        <dbReference type="Pfam" id="PF17830"/>
    </source>
</evidence>
<evidence type="ECO:0000256" key="4">
    <source>
        <dbReference type="SAM" id="MobiDB-lite"/>
    </source>
</evidence>
<dbReference type="SUPFAM" id="SSF48403">
    <property type="entry name" value="Ankyrin repeat"/>
    <property type="match status" value="1"/>
</dbReference>
<proteinExistence type="predicted"/>
<feature type="repeat" description="ANK" evidence="3">
    <location>
        <begin position="250"/>
        <end position="282"/>
    </location>
</feature>
<accession>A0A8S1JIL0</accession>
<evidence type="ECO:0000313" key="6">
    <source>
        <dbReference type="EMBL" id="CAD7704979.1"/>
    </source>
</evidence>
<feature type="region of interest" description="Disordered" evidence="4">
    <location>
        <begin position="42"/>
        <end position="99"/>
    </location>
</feature>
<keyword evidence="2 3" id="KW-0040">ANK repeat</keyword>
<dbReference type="OrthoDB" id="539167at2759"/>
<name>A0A8S1JIL0_9CHLO</name>
<evidence type="ECO:0000256" key="3">
    <source>
        <dbReference type="PROSITE-ProRule" id="PRU00023"/>
    </source>
</evidence>
<keyword evidence="1" id="KW-0677">Repeat</keyword>
<evidence type="ECO:0000256" key="1">
    <source>
        <dbReference type="ARBA" id="ARBA00022737"/>
    </source>
</evidence>
<evidence type="ECO:0000313" key="7">
    <source>
        <dbReference type="Proteomes" id="UP000708148"/>
    </source>
</evidence>
<reference evidence="6" key="1">
    <citation type="submission" date="2020-12" db="EMBL/GenBank/DDBJ databases">
        <authorList>
            <person name="Iha C."/>
        </authorList>
    </citation>
    <scope>NUCLEOTIDE SEQUENCE</scope>
</reference>
<keyword evidence="7" id="KW-1185">Reference proteome</keyword>
<organism evidence="6 7">
    <name type="scientific">Ostreobium quekettii</name>
    <dbReference type="NCBI Taxonomy" id="121088"/>
    <lineage>
        <taxon>Eukaryota</taxon>
        <taxon>Viridiplantae</taxon>
        <taxon>Chlorophyta</taxon>
        <taxon>core chlorophytes</taxon>
        <taxon>Ulvophyceae</taxon>
        <taxon>TCBD clade</taxon>
        <taxon>Bryopsidales</taxon>
        <taxon>Ostreobineae</taxon>
        <taxon>Ostreobiaceae</taxon>
        <taxon>Ostreobium</taxon>
    </lineage>
</organism>
<dbReference type="PROSITE" id="PS50297">
    <property type="entry name" value="ANK_REP_REGION"/>
    <property type="match status" value="2"/>
</dbReference>
<dbReference type="AlphaFoldDB" id="A0A8S1JIL0"/>
<dbReference type="InterPro" id="IPR036770">
    <property type="entry name" value="Ankyrin_rpt-contain_sf"/>
</dbReference>
<gene>
    <name evidence="6" type="ORF">OSTQU699_LOCUS10334</name>
</gene>
<sequence length="339" mass="36332">MASENPAPDAGQAFDFSPWESLLNDPSVLQLAQQLQNDPAFQQMQSVLQQSFGVPGAPAGSAEPQEGGDAAKEGAGEGAKADAPADGDSEQKEGAPPVPGMPPLAMDPAKAMEAMQQLYANPQFVQMAEKIGQTMLQHNPVMKALMDPTQREAMQGKFDQLKEDPELAPIMKELETGDPQAMMKYWNNPEVLKKFSAALQDVIGPGFGEGAGDEEGEEVPSMQSYAGEGNVESLKELLKQGVDIDDKDEEGRTGLHFACGYGEMECINFFLDNGAKIDSVDNNKNTALHYAAGYGQAEAVKLLVSKGAALDTKNDDGNTPKEVAQLNEKDDIVKLLEEK</sequence>
<dbReference type="PROSITE" id="PS50088">
    <property type="entry name" value="ANK_REPEAT"/>
    <property type="match status" value="2"/>
</dbReference>
<feature type="repeat" description="ANK" evidence="3">
    <location>
        <begin position="283"/>
        <end position="315"/>
    </location>
</feature>
<dbReference type="Gene3D" id="1.25.40.20">
    <property type="entry name" value="Ankyrin repeat-containing domain"/>
    <property type="match status" value="2"/>
</dbReference>
<dbReference type="Proteomes" id="UP000708148">
    <property type="component" value="Unassembled WGS sequence"/>
</dbReference>